<dbReference type="AlphaFoldDB" id="A0A0G1U674"/>
<feature type="non-terminal residue" evidence="1">
    <location>
        <position position="28"/>
    </location>
</feature>
<name>A0A0G1U674_9BACT</name>
<dbReference type="Proteomes" id="UP000033882">
    <property type="component" value="Unassembled WGS sequence"/>
</dbReference>
<organism evidence="1 2">
    <name type="scientific">Candidatus Wolfebacteria bacterium GW2011_GWA2_47_9b</name>
    <dbReference type="NCBI Taxonomy" id="1619005"/>
    <lineage>
        <taxon>Bacteria</taxon>
        <taxon>Candidatus Wolfeibacteriota</taxon>
    </lineage>
</organism>
<protein>
    <submittedName>
        <fullName evidence="1">Uncharacterized protein</fullName>
    </submittedName>
</protein>
<accession>A0A0G1U674</accession>
<dbReference type="EMBL" id="LCPB01000012">
    <property type="protein sequence ID" value="KKU89579.1"/>
    <property type="molecule type" value="Genomic_DNA"/>
</dbReference>
<evidence type="ECO:0000313" key="1">
    <source>
        <dbReference type="EMBL" id="KKU89579.1"/>
    </source>
</evidence>
<proteinExistence type="predicted"/>
<gene>
    <name evidence="1" type="ORF">UY19_C0012G0027</name>
</gene>
<evidence type="ECO:0000313" key="2">
    <source>
        <dbReference type="Proteomes" id="UP000033882"/>
    </source>
</evidence>
<sequence>MFSKLRVDPHKKCLVNLPEGWVTLFLAR</sequence>
<comment type="caution">
    <text evidence="1">The sequence shown here is derived from an EMBL/GenBank/DDBJ whole genome shotgun (WGS) entry which is preliminary data.</text>
</comment>
<reference evidence="1 2" key="1">
    <citation type="journal article" date="2015" name="Nature">
        <title>rRNA introns, odd ribosomes, and small enigmatic genomes across a large radiation of phyla.</title>
        <authorList>
            <person name="Brown C.T."/>
            <person name="Hug L.A."/>
            <person name="Thomas B.C."/>
            <person name="Sharon I."/>
            <person name="Castelle C.J."/>
            <person name="Singh A."/>
            <person name="Wilkins M.J."/>
            <person name="Williams K.H."/>
            <person name="Banfield J.F."/>
        </authorList>
    </citation>
    <scope>NUCLEOTIDE SEQUENCE [LARGE SCALE GENOMIC DNA]</scope>
</reference>